<evidence type="ECO:0000313" key="2">
    <source>
        <dbReference type="Proteomes" id="UP000037069"/>
    </source>
</evidence>
<comment type="caution">
    <text evidence="1">The sequence shown here is derived from an EMBL/GenBank/DDBJ whole genome shotgun (WGS) entry which is preliminary data.</text>
</comment>
<reference evidence="1 2" key="1">
    <citation type="journal article" date="2015" name="Nat. Commun.">
        <title>Lucilia cuprina genome unlocks parasitic fly biology to underpin future interventions.</title>
        <authorList>
            <person name="Anstead C.A."/>
            <person name="Korhonen P.K."/>
            <person name="Young N.D."/>
            <person name="Hall R.S."/>
            <person name="Jex A.R."/>
            <person name="Murali S.C."/>
            <person name="Hughes D.S."/>
            <person name="Lee S.F."/>
            <person name="Perry T."/>
            <person name="Stroehlein A.J."/>
            <person name="Ansell B.R."/>
            <person name="Breugelmans B."/>
            <person name="Hofmann A."/>
            <person name="Qu J."/>
            <person name="Dugan S."/>
            <person name="Lee S.L."/>
            <person name="Chao H."/>
            <person name="Dinh H."/>
            <person name="Han Y."/>
            <person name="Doddapaneni H.V."/>
            <person name="Worley K.C."/>
            <person name="Muzny D.M."/>
            <person name="Ioannidis P."/>
            <person name="Waterhouse R.M."/>
            <person name="Zdobnov E.M."/>
            <person name="James P.J."/>
            <person name="Bagnall N.H."/>
            <person name="Kotze A.C."/>
            <person name="Gibbs R.A."/>
            <person name="Richards S."/>
            <person name="Batterham P."/>
            <person name="Gasser R.B."/>
        </authorList>
    </citation>
    <scope>NUCLEOTIDE SEQUENCE [LARGE SCALE GENOMIC DNA]</scope>
    <source>
        <strain evidence="1 2">LS</strain>
        <tissue evidence="1">Full body</tissue>
    </source>
</reference>
<name>A0A0L0BPR9_LUCCU</name>
<organism evidence="1 2">
    <name type="scientific">Lucilia cuprina</name>
    <name type="common">Green bottle fly</name>
    <name type="synonym">Australian sheep blowfly</name>
    <dbReference type="NCBI Taxonomy" id="7375"/>
    <lineage>
        <taxon>Eukaryota</taxon>
        <taxon>Metazoa</taxon>
        <taxon>Ecdysozoa</taxon>
        <taxon>Arthropoda</taxon>
        <taxon>Hexapoda</taxon>
        <taxon>Insecta</taxon>
        <taxon>Pterygota</taxon>
        <taxon>Neoptera</taxon>
        <taxon>Endopterygota</taxon>
        <taxon>Diptera</taxon>
        <taxon>Brachycera</taxon>
        <taxon>Muscomorpha</taxon>
        <taxon>Oestroidea</taxon>
        <taxon>Calliphoridae</taxon>
        <taxon>Luciliinae</taxon>
        <taxon>Lucilia</taxon>
    </lineage>
</organism>
<accession>A0A0L0BPR9</accession>
<protein>
    <submittedName>
        <fullName evidence="1">Uncharacterized protein</fullName>
    </submittedName>
</protein>
<proteinExistence type="predicted"/>
<dbReference type="Proteomes" id="UP000037069">
    <property type="component" value="Unassembled WGS sequence"/>
</dbReference>
<keyword evidence="2" id="KW-1185">Reference proteome</keyword>
<sequence>MNVSRLALVFAKVELLEPDFGGLVLLVCGVKNLCKSLPVGAEDFYHFPLAARQFFFFSGSYFHKSNTIILQMCGHLVQMHDSKYALDNQRKPLEDRLRAAATKSNLYLWLDSVEADATADVNCLIYSIIKSTRINECHKSKQRRQKANDLVICTSQKYQEQVKFYCYRCKTKFAEKMSEDDLPPFEFLD</sequence>
<dbReference type="EMBL" id="JRES01001553">
    <property type="protein sequence ID" value="KNC22080.1"/>
    <property type="molecule type" value="Genomic_DNA"/>
</dbReference>
<evidence type="ECO:0000313" key="1">
    <source>
        <dbReference type="EMBL" id="KNC22080.1"/>
    </source>
</evidence>
<gene>
    <name evidence="1" type="ORF">FF38_03376</name>
</gene>
<dbReference type="AlphaFoldDB" id="A0A0L0BPR9"/>